<accession>A0ABQ5RPU4</accession>
<proteinExistence type="predicted"/>
<evidence type="ECO:0000313" key="3">
    <source>
        <dbReference type="Proteomes" id="UP001165090"/>
    </source>
</evidence>
<name>A0ABQ5RPU4_9CHLO</name>
<dbReference type="EMBL" id="BSDZ01000004">
    <property type="protein sequence ID" value="GLI59581.1"/>
    <property type="molecule type" value="Genomic_DNA"/>
</dbReference>
<feature type="region of interest" description="Disordered" evidence="1">
    <location>
        <begin position="392"/>
        <end position="430"/>
    </location>
</feature>
<protein>
    <submittedName>
        <fullName evidence="2">Uncharacterized protein</fullName>
    </submittedName>
</protein>
<comment type="caution">
    <text evidence="2">The sequence shown here is derived from an EMBL/GenBank/DDBJ whole genome shotgun (WGS) entry which is preliminary data.</text>
</comment>
<evidence type="ECO:0000313" key="2">
    <source>
        <dbReference type="EMBL" id="GLI59581.1"/>
    </source>
</evidence>
<feature type="compositionally biased region" description="Low complexity" evidence="1">
    <location>
        <begin position="392"/>
        <end position="403"/>
    </location>
</feature>
<feature type="region of interest" description="Disordered" evidence="1">
    <location>
        <begin position="118"/>
        <end position="151"/>
    </location>
</feature>
<gene>
    <name evidence="2" type="ORF">VaNZ11_001506</name>
</gene>
<feature type="compositionally biased region" description="Pro residues" evidence="1">
    <location>
        <begin position="127"/>
        <end position="140"/>
    </location>
</feature>
<keyword evidence="3" id="KW-1185">Reference proteome</keyword>
<evidence type="ECO:0000256" key="1">
    <source>
        <dbReference type="SAM" id="MobiDB-lite"/>
    </source>
</evidence>
<feature type="region of interest" description="Disordered" evidence="1">
    <location>
        <begin position="1156"/>
        <end position="1176"/>
    </location>
</feature>
<feature type="compositionally biased region" description="Low complexity" evidence="1">
    <location>
        <begin position="52"/>
        <end position="64"/>
    </location>
</feature>
<dbReference type="Proteomes" id="UP001165090">
    <property type="component" value="Unassembled WGS sequence"/>
</dbReference>
<feature type="region of interest" description="Disordered" evidence="1">
    <location>
        <begin position="41"/>
        <end position="105"/>
    </location>
</feature>
<sequence length="1176" mass="122091">MLGQQLRQRCIQAAFCPGTSHLGPSCLTSQASRLGLSTDIENQEREPPAPPSSSSSLTALASPSNNVAGGEIASGTGANSAAGAGQPKGAGQQKASSKPSPATAAAMADLRGRLAAAHVAPDKRPAPAAPPGNLAPPKPSTKPVLGPERRREVDDFQGLTLQLGEPGNPLQSMAVLTHADVRQLEDYAKDPLSSDRRFLTSLQKMAPAPQQRAAAIMQMATGTVPPPAVLIWAAQEVVTQMRQVLRERLAAAAQQQPQTQGQQQSQVPQQQQQQVAQGRGGAAALVSEPWYESAVQLARLEVGGTGGQLNAVRTELELLRAFAAGPQVLVTAAAASLPLSQQAASPAASYVPTWEALLALPQLQQLLDIAASRNPALATTLELAGLRPAADVPPTLPPAAAAALDQGSPSSGGGKEKQRQKAPVVTPSGSQDAWLLPTLRSAAAAARAKALEMSGLAGTGGDAPLDADAALTALALGTPRAEGAAVPPPSAEQRVAAADWLAATTLLRHAEELLGCAGGASGVRREAVAALHLLGLPLEPRELLSLNELKVSEQDLQTWLSQLSARLGGAGVGSDGTAALLVPPALESRLAAARQRLAAAGRALALVAPQPSSGELALAPEAAATQAWLRAVGAPLVSGLLSGGYGSLARLREMVPELREALVLRLLETGRMQGGTAALAAALYGDANEAWRAALADRAGATTAAALLQEEAVAAELDFVHDRYVATPPTPQVPRPLPSDAVLAAAVQALPPPSRLFYDSYFVLRAEGGDDAAVVQERRRVADALAAAGEGAVLQGVGDVQTWLAEARKGLLVLPAPLLGLLLRFLRLQVSVTPEEARSQRNKLTALAVLVAEQQRRAVAAAEGAGGGDGTAASAEIAARELAEWSLSGGGIGSEAAGHVPAALAALLGPTGAVDFASWLQALALSTSSPKLSSTHQMLALQHMEMDVERYLTMTHDPRLHLPVSGLAQSTATTASTPCRPTFANWTDPALRRSAGAFLEDMRPQLDAYLKALGQSPLGDTEWSVYRDAALQEWEAGRAEREERVASAGQSGFFNPRADEVYLQQMLEESIPIGDPLGPQSRRYLETLLRNPSWSFAQRRQAVQRLIQLNTHFASQVPAQEGGSPFAPLFAVGGGAVVPRLGPLREGEQKSAVVRPRGLGSRGRAAAKPLQLPKGF</sequence>
<reference evidence="2 3" key="1">
    <citation type="journal article" date="2023" name="IScience">
        <title>Expanded male sex-determining region conserved during the evolution of homothallism in the green alga Volvox.</title>
        <authorList>
            <person name="Yamamoto K."/>
            <person name="Matsuzaki R."/>
            <person name="Mahakham W."/>
            <person name="Heman W."/>
            <person name="Sekimoto H."/>
            <person name="Kawachi M."/>
            <person name="Minakuchi Y."/>
            <person name="Toyoda A."/>
            <person name="Nozaki H."/>
        </authorList>
    </citation>
    <scope>NUCLEOTIDE SEQUENCE [LARGE SCALE GENOMIC DNA]</scope>
    <source>
        <strain evidence="2 3">NIES-4468</strain>
    </source>
</reference>
<feature type="compositionally biased region" description="Low complexity" evidence="1">
    <location>
        <begin position="73"/>
        <end position="105"/>
    </location>
</feature>
<organism evidence="2 3">
    <name type="scientific">Volvox africanus</name>
    <dbReference type="NCBI Taxonomy" id="51714"/>
    <lineage>
        <taxon>Eukaryota</taxon>
        <taxon>Viridiplantae</taxon>
        <taxon>Chlorophyta</taxon>
        <taxon>core chlorophytes</taxon>
        <taxon>Chlorophyceae</taxon>
        <taxon>CS clade</taxon>
        <taxon>Chlamydomonadales</taxon>
        <taxon>Volvocaceae</taxon>
        <taxon>Volvox</taxon>
    </lineage>
</organism>